<evidence type="ECO:0000256" key="1">
    <source>
        <dbReference type="SAM" id="SignalP"/>
    </source>
</evidence>
<evidence type="ECO:0000313" key="4">
    <source>
        <dbReference type="Proteomes" id="UP000054761"/>
    </source>
</evidence>
<gene>
    <name evidence="3" type="ORF">E3983_06595</name>
    <name evidence="2" type="ORF">Lisr_1362</name>
</gene>
<dbReference type="Proteomes" id="UP000295517">
    <property type="component" value="Chromosome"/>
</dbReference>
<reference evidence="2 4" key="1">
    <citation type="submission" date="2015-11" db="EMBL/GenBank/DDBJ databases">
        <title>Genomic analysis of 38 Legionella species identifies large and diverse effector repertoires.</title>
        <authorList>
            <person name="Burstein D."/>
            <person name="Amaro F."/>
            <person name="Zusman T."/>
            <person name="Lifshitz Z."/>
            <person name="Cohen O."/>
            <person name="Gilbert J.A."/>
            <person name="Pupko T."/>
            <person name="Shuman H.A."/>
            <person name="Segal G."/>
        </authorList>
    </citation>
    <scope>NUCLEOTIDE SEQUENCE [LARGE SCALE GENOMIC DNA]</scope>
    <source>
        <strain evidence="2 4">Bercovier 4</strain>
    </source>
</reference>
<dbReference type="EMBL" id="LNYH01000070">
    <property type="protein sequence ID" value="KTD23681.1"/>
    <property type="molecule type" value="Genomic_DNA"/>
</dbReference>
<dbReference type="EMBL" id="CP038254">
    <property type="protein sequence ID" value="QBR84050.1"/>
    <property type="molecule type" value="Genomic_DNA"/>
</dbReference>
<keyword evidence="1" id="KW-0732">Signal</keyword>
<organism evidence="2 4">
    <name type="scientific">Legionella israelensis</name>
    <dbReference type="NCBI Taxonomy" id="454"/>
    <lineage>
        <taxon>Bacteria</taxon>
        <taxon>Pseudomonadati</taxon>
        <taxon>Pseudomonadota</taxon>
        <taxon>Gammaproteobacteria</taxon>
        <taxon>Legionellales</taxon>
        <taxon>Legionellaceae</taxon>
        <taxon>Legionella</taxon>
    </lineage>
</organism>
<evidence type="ECO:0000313" key="3">
    <source>
        <dbReference type="EMBL" id="QBR84050.1"/>
    </source>
</evidence>
<dbReference type="PATRIC" id="fig|454.4.peg.1470"/>
<evidence type="ECO:0000313" key="5">
    <source>
        <dbReference type="Proteomes" id="UP000295517"/>
    </source>
</evidence>
<dbReference type="AlphaFoldDB" id="A0A0W0VUK4"/>
<sequence length="319" mass="35118">MRQIKKICSVVLLSSCFSQASLSQNGPWFTGPLLAPAGHIIPTGHTNVEIYGIHTENDGIFNRHGKLIHTPTNSSTILNPLLSHGLSDYVDIQISVPYTYNSNLGEHSNGFTDNSVILGFQLLEQKNSRWRPDLRVSLNEILPAGKYDQLNPGRNGTDAKGLGSYQTSIGFHFQHLLPVFKTHYLRTRLSLNHIYASKVKIHGLSTYGGAVNTNGRIRPGNFSSIDLAGEFTLTQHWVAVMEGFAAYRQGTQFKGFRGTTATGMPASIGHGTVQFISLAPAIEYNFNANYGIIAGVWFDLKGKETVKFVSPMVAFNAFW</sequence>
<name>A0A0W0VUK4_9GAMM</name>
<dbReference type="STRING" id="454.Lisr_1362"/>
<evidence type="ECO:0000313" key="2">
    <source>
        <dbReference type="EMBL" id="KTD23681.1"/>
    </source>
</evidence>
<keyword evidence="4" id="KW-1185">Reference proteome</keyword>
<dbReference type="OrthoDB" id="7240756at2"/>
<feature type="chain" id="PRO_5042680669" evidence="1">
    <location>
        <begin position="21"/>
        <end position="319"/>
    </location>
</feature>
<accession>A0A0W0VUK4</accession>
<dbReference type="Proteomes" id="UP000054761">
    <property type="component" value="Unassembled WGS sequence"/>
</dbReference>
<dbReference type="RefSeq" id="WP_058501715.1">
    <property type="nucleotide sequence ID" value="NZ_CAAAJA010000003.1"/>
</dbReference>
<reference evidence="3 5" key="2">
    <citation type="submission" date="2019-03" db="EMBL/GenBank/DDBJ databases">
        <title>Diverse conjugative elements silence natural transformation in Legionella species.</title>
        <authorList>
            <person name="Durieux I."/>
            <person name="Ginevra C."/>
            <person name="Attaiech L."/>
            <person name="Picq K."/>
            <person name="Juan P.A."/>
            <person name="Jarraud S."/>
            <person name="Charpentier X."/>
        </authorList>
    </citation>
    <scope>NUCLEOTIDE SEQUENCE [LARGE SCALE GENOMIC DNA]</scope>
    <source>
        <strain evidence="3 5">HL-0427-4011</strain>
    </source>
</reference>
<protein>
    <submittedName>
        <fullName evidence="2">Fe-S protein</fullName>
    </submittedName>
</protein>
<proteinExistence type="predicted"/>
<feature type="signal peptide" evidence="1">
    <location>
        <begin position="1"/>
        <end position="20"/>
    </location>
</feature>